<feature type="domain" description="FecR N-terminal" evidence="3">
    <location>
        <begin position="15"/>
        <end position="56"/>
    </location>
</feature>
<dbReference type="PANTHER" id="PTHR30273:SF2">
    <property type="entry name" value="PROTEIN FECR"/>
    <property type="match status" value="1"/>
</dbReference>
<feature type="domain" description="Protein FecR C-terminal" evidence="4">
    <location>
        <begin position="243"/>
        <end position="302"/>
    </location>
</feature>
<dbReference type="InterPro" id="IPR006860">
    <property type="entry name" value="FecR"/>
</dbReference>
<reference evidence="5" key="1">
    <citation type="submission" date="2022-04" db="EMBL/GenBank/DDBJ databases">
        <title>Shinella lacus sp. nov., a novel member of the genus Shinella from water.</title>
        <authorList>
            <person name="Deng Y."/>
        </authorList>
    </citation>
    <scope>NUCLEOTIDE SEQUENCE</scope>
    <source>
        <strain evidence="5">JCM 31239</strain>
    </source>
</reference>
<feature type="transmembrane region" description="Helical" evidence="1">
    <location>
        <begin position="80"/>
        <end position="106"/>
    </location>
</feature>
<dbReference type="InterPro" id="IPR032508">
    <property type="entry name" value="FecR_C"/>
</dbReference>
<dbReference type="InterPro" id="IPR032623">
    <property type="entry name" value="FecR_N"/>
</dbReference>
<dbReference type="EMBL" id="WHSC02000016">
    <property type="protein sequence ID" value="MDO6124803.1"/>
    <property type="molecule type" value="Genomic_DNA"/>
</dbReference>
<dbReference type="Pfam" id="PF16344">
    <property type="entry name" value="FecR_C"/>
    <property type="match status" value="1"/>
</dbReference>
<sequence>MSGKKRKQADIALSDQAIEWLVLLRSGKAGDADHAAFAAWRERSPEHALAAEEAETIWHGLGVVGNEARGRERRVTTRRALLGSAGVVFLGFATYRSGLVGSALFADYTTGTGEQRTETLPDGSTVRLNARTALSVDFTAGRRSLTLYHGQATFSVAHDASRPFVVAAANGWTQAIGTVFDVDMRPAEVVVTVVEGTVAVSTDEAGGERVMASADHQVRYAAGQAPHAEAVDAESETAWRRGKLIFNGKPLGEVVAEIRRYRGGEIIILSERLRALKVTGVFDLSDPDAILRTIEATLPVRISYLPLVTILR</sequence>
<comment type="caution">
    <text evidence="5">The sequence shown here is derived from an EMBL/GenBank/DDBJ whole genome shotgun (WGS) entry which is preliminary data.</text>
</comment>
<dbReference type="PIRSF" id="PIRSF018266">
    <property type="entry name" value="FecR"/>
    <property type="match status" value="1"/>
</dbReference>
<keyword evidence="1" id="KW-0472">Membrane</keyword>
<dbReference type="PANTHER" id="PTHR30273">
    <property type="entry name" value="PERIPLASMIC SIGNAL SENSOR AND SIGMA FACTOR ACTIVATOR FECR-RELATED"/>
    <property type="match status" value="1"/>
</dbReference>
<evidence type="ECO:0000259" key="2">
    <source>
        <dbReference type="Pfam" id="PF04773"/>
    </source>
</evidence>
<dbReference type="InterPro" id="IPR012373">
    <property type="entry name" value="Ferrdict_sens_TM"/>
</dbReference>
<evidence type="ECO:0000313" key="6">
    <source>
        <dbReference type="Proteomes" id="UP001177080"/>
    </source>
</evidence>
<keyword evidence="1" id="KW-0812">Transmembrane</keyword>
<evidence type="ECO:0000259" key="4">
    <source>
        <dbReference type="Pfam" id="PF16344"/>
    </source>
</evidence>
<evidence type="ECO:0000259" key="3">
    <source>
        <dbReference type="Pfam" id="PF16220"/>
    </source>
</evidence>
<keyword evidence="1" id="KW-1133">Transmembrane helix</keyword>
<dbReference type="Gene3D" id="2.60.120.1440">
    <property type="match status" value="1"/>
</dbReference>
<dbReference type="Pfam" id="PF04773">
    <property type="entry name" value="FecR"/>
    <property type="match status" value="1"/>
</dbReference>
<dbReference type="Proteomes" id="UP001177080">
    <property type="component" value="Unassembled WGS sequence"/>
</dbReference>
<evidence type="ECO:0000256" key="1">
    <source>
        <dbReference type="SAM" id="Phobius"/>
    </source>
</evidence>
<protein>
    <submittedName>
        <fullName evidence="5">FecR family protein</fullName>
    </submittedName>
</protein>
<organism evidence="5 6">
    <name type="scientific">Shinella curvata</name>
    <dbReference type="NCBI Taxonomy" id="1817964"/>
    <lineage>
        <taxon>Bacteria</taxon>
        <taxon>Pseudomonadati</taxon>
        <taxon>Pseudomonadota</taxon>
        <taxon>Alphaproteobacteria</taxon>
        <taxon>Hyphomicrobiales</taxon>
        <taxon>Rhizobiaceae</taxon>
        <taxon>Shinella</taxon>
    </lineage>
</organism>
<dbReference type="Gene3D" id="3.55.50.30">
    <property type="match status" value="1"/>
</dbReference>
<name>A0ABT8XN26_9HYPH</name>
<feature type="domain" description="FecR protein" evidence="2">
    <location>
        <begin position="107"/>
        <end position="198"/>
    </location>
</feature>
<dbReference type="RefSeq" id="WP_244762731.1">
    <property type="nucleotide sequence ID" value="NZ_JALJCJ010000006.1"/>
</dbReference>
<keyword evidence="6" id="KW-1185">Reference proteome</keyword>
<proteinExistence type="predicted"/>
<dbReference type="Pfam" id="PF16220">
    <property type="entry name" value="DUF4880"/>
    <property type="match status" value="1"/>
</dbReference>
<evidence type="ECO:0000313" key="5">
    <source>
        <dbReference type="EMBL" id="MDO6124803.1"/>
    </source>
</evidence>
<accession>A0ABT8XN26</accession>
<gene>
    <name evidence="5" type="ORF">GB928_026830</name>
</gene>